<dbReference type="GO" id="GO:0015344">
    <property type="term" value="F:siderophore uptake transmembrane transporter activity"/>
    <property type="evidence" value="ECO:0007669"/>
    <property type="project" value="TreeGrafter"/>
</dbReference>
<dbReference type="InterPro" id="IPR008969">
    <property type="entry name" value="CarboxyPept-like_regulatory"/>
</dbReference>
<evidence type="ECO:0000259" key="8">
    <source>
        <dbReference type="Pfam" id="PF25183"/>
    </source>
</evidence>
<feature type="domain" description="TonB-dependent transporter Oar-like beta-barrel" evidence="8">
    <location>
        <begin position="353"/>
        <end position="1000"/>
    </location>
</feature>
<dbReference type="EMBL" id="CP060820">
    <property type="protein sequence ID" value="QNP41079.1"/>
    <property type="molecule type" value="Genomic_DNA"/>
</dbReference>
<evidence type="ECO:0000256" key="7">
    <source>
        <dbReference type="SAM" id="SignalP"/>
    </source>
</evidence>
<dbReference type="GO" id="GO:0009279">
    <property type="term" value="C:cell outer membrane"/>
    <property type="evidence" value="ECO:0007669"/>
    <property type="project" value="UniProtKB-SubCell"/>
</dbReference>
<keyword evidence="9" id="KW-0675">Receptor</keyword>
<dbReference type="Gene3D" id="2.60.40.1120">
    <property type="entry name" value="Carboxypeptidase-like, regulatory domain"/>
    <property type="match status" value="1"/>
</dbReference>
<evidence type="ECO:0000256" key="4">
    <source>
        <dbReference type="ARBA" id="ARBA00022692"/>
    </source>
</evidence>
<feature type="signal peptide" evidence="7">
    <location>
        <begin position="1"/>
        <end position="19"/>
    </location>
</feature>
<dbReference type="SUPFAM" id="SSF56935">
    <property type="entry name" value="Porins"/>
    <property type="match status" value="1"/>
</dbReference>
<evidence type="ECO:0000256" key="3">
    <source>
        <dbReference type="ARBA" id="ARBA00022452"/>
    </source>
</evidence>
<dbReference type="Pfam" id="PF13620">
    <property type="entry name" value="CarboxypepD_reg"/>
    <property type="match status" value="1"/>
</dbReference>
<protein>
    <submittedName>
        <fullName evidence="9">TonB-dependent receptor</fullName>
    </submittedName>
</protein>
<dbReference type="KEGG" id="lsx:H8B22_02295"/>
<keyword evidence="5" id="KW-0472">Membrane</keyword>
<proteinExistence type="predicted"/>
<evidence type="ECO:0000256" key="2">
    <source>
        <dbReference type="ARBA" id="ARBA00022448"/>
    </source>
</evidence>
<dbReference type="SUPFAM" id="SSF49464">
    <property type="entry name" value="Carboxypeptidase regulatory domain-like"/>
    <property type="match status" value="1"/>
</dbReference>
<dbReference type="PANTHER" id="PTHR30069:SF46">
    <property type="entry name" value="OAR PROTEIN"/>
    <property type="match status" value="1"/>
</dbReference>
<dbReference type="InterPro" id="IPR036942">
    <property type="entry name" value="Beta-barrel_TonB_sf"/>
</dbReference>
<keyword evidence="6" id="KW-0998">Cell outer membrane</keyword>
<name>A0A7H0FYG3_9GAMM</name>
<dbReference type="InterPro" id="IPR057601">
    <property type="entry name" value="Oar-like_b-barrel"/>
</dbReference>
<dbReference type="Gene3D" id="2.40.170.20">
    <property type="entry name" value="TonB-dependent receptor, beta-barrel domain"/>
    <property type="match status" value="1"/>
</dbReference>
<feature type="domain" description="TonB-dependent transporter Oar-like beta-barrel" evidence="8">
    <location>
        <begin position="246"/>
        <end position="318"/>
    </location>
</feature>
<evidence type="ECO:0000313" key="9">
    <source>
        <dbReference type="EMBL" id="QNP41079.1"/>
    </source>
</evidence>
<organism evidence="9 10">
    <name type="scientific">Agrilutibacter terrestris</name>
    <dbReference type="NCBI Taxonomy" id="2865112"/>
    <lineage>
        <taxon>Bacteria</taxon>
        <taxon>Pseudomonadati</taxon>
        <taxon>Pseudomonadota</taxon>
        <taxon>Gammaproteobacteria</taxon>
        <taxon>Lysobacterales</taxon>
        <taxon>Lysobacteraceae</taxon>
        <taxon>Agrilutibacter</taxon>
    </lineage>
</organism>
<evidence type="ECO:0000313" key="10">
    <source>
        <dbReference type="Proteomes" id="UP000516018"/>
    </source>
</evidence>
<dbReference type="AlphaFoldDB" id="A0A7H0FYG3"/>
<keyword evidence="10" id="KW-1185">Reference proteome</keyword>
<keyword evidence="3" id="KW-1134">Transmembrane beta strand</keyword>
<evidence type="ECO:0000256" key="6">
    <source>
        <dbReference type="ARBA" id="ARBA00023237"/>
    </source>
</evidence>
<keyword evidence="7" id="KW-0732">Signal</keyword>
<dbReference type="Proteomes" id="UP000516018">
    <property type="component" value="Chromosome"/>
</dbReference>
<keyword evidence="2" id="KW-0813">Transport</keyword>
<gene>
    <name evidence="9" type="ORF">H8B22_02295</name>
</gene>
<accession>A0A7H0FYG3</accession>
<dbReference type="RefSeq" id="WP_187712515.1">
    <property type="nucleotide sequence ID" value="NZ_CP060820.1"/>
</dbReference>
<evidence type="ECO:0000256" key="1">
    <source>
        <dbReference type="ARBA" id="ARBA00004571"/>
    </source>
</evidence>
<reference evidence="9 10" key="1">
    <citation type="submission" date="2020-08" db="EMBL/GenBank/DDBJ databases">
        <title>Lysobacter sp. II4 sp. nov., isolated from soil.</title>
        <authorList>
            <person name="Woo C.Y."/>
            <person name="Kim J."/>
        </authorList>
    </citation>
    <scope>NUCLEOTIDE SEQUENCE [LARGE SCALE GENOMIC DNA]</scope>
    <source>
        <strain evidence="9 10">II4</strain>
    </source>
</reference>
<comment type="subcellular location">
    <subcellularLocation>
        <location evidence="1">Cell outer membrane</location>
        <topology evidence="1">Multi-pass membrane protein</topology>
    </subcellularLocation>
</comment>
<keyword evidence="4" id="KW-0812">Transmembrane</keyword>
<evidence type="ECO:0000256" key="5">
    <source>
        <dbReference type="ARBA" id="ARBA00023136"/>
    </source>
</evidence>
<feature type="chain" id="PRO_5029002588" evidence="7">
    <location>
        <begin position="20"/>
        <end position="1071"/>
    </location>
</feature>
<dbReference type="InterPro" id="IPR039426">
    <property type="entry name" value="TonB-dep_rcpt-like"/>
</dbReference>
<dbReference type="Pfam" id="PF25183">
    <property type="entry name" value="OMP_b-brl_4"/>
    <property type="match status" value="2"/>
</dbReference>
<dbReference type="GO" id="GO:0044718">
    <property type="term" value="P:siderophore transmembrane transport"/>
    <property type="evidence" value="ECO:0007669"/>
    <property type="project" value="TreeGrafter"/>
</dbReference>
<sequence>MSKLTLGLLAVLATAPAFAQSTSAGIGGRVVGADGKPVAGAEVTITHTASGTTNRVTTDANGRYTARGLRVGGPYTVEVSKDGVGTDTEENVFLQLDVTNTVDAQLGVAAASSAEATDLASVVVTGAKGSLVFSPDSTGAQTIVTRQEIEALPSVRRSLEDYVRLDPRIVQVDKERGGIAAAGQNNRYNNIRVDGVPSNDNFGLNDSGVPALNQPIVIDWIQEFNVGVSNYDVTQGDFVGANINAVTKSGTNDFHGSVYGIYRDDDMIGDWVGNAKRAAPFKDETTWGAYVGGPLIKDRLFFFAGYEKFERQSPTPDTGVTGSGAANELRITQAELDRLTAAAAGFGASNVGSFDPVSEFTNQDEKWIAKIDWNISDTQRAAFRYNKTEGSVLRLSTSTSTLQANSNWYSENVGFENWAAMLYSDWTPNFSTEANVSYSEYRSTPQAFSNFPQVTVNFSTGSATGGTASVVFGQERSRQANELAVDTWTGFFAGSYYLGDHELKAGADYESSDIYNLFLQDSVGTYEFDSLAAFEQGNWSRYRFQASRSGNLGDVASQFDVGNIGLFLQDTWTVNDQLTLTYGLRADQTQVGGTPAENAQFRSDFGIDNRNTPDGEWTVQPRLGFNYSIGDDLKTQFRGGFGLFAGSAPGVWLSNSFSNPGVLVNSYDIRNGSGVDLDGTFVPATAGAQQLVNAMADDFKQPTVWKTNLAVDKELPWWGLVAGAELLLTKVDKGVRYVNYALGAPTGELPDGRQQFWANPVAGSGAARANCVKLPSSNTCRYTDAIVLENTDKGHSENFTVSLEKPWERGWYAKLAYTFGRSNEVSPGTSSVALSTWQNRIVFNPNEDEDGRSNYEISDRLTFAMSKRWDFFGSKAPFKASMFYEGRYGRPFSYVFNNDANGDGIGGGSASNPRNDLFYVPSGPGDVAFTANSTAADQAAFWAFIANTPDLQGSRGRVAERNLGTSPWRNIIDLRFTQDVPLGFGDAKAQVFLDIENFGNLLNKKWGQVDEAIFPYDMRIADYAGVNAQGQYIYNVSNYVNESTGAVRNPGLSTRNFESRWAAQVGFRVDF</sequence>
<dbReference type="PANTHER" id="PTHR30069">
    <property type="entry name" value="TONB-DEPENDENT OUTER MEMBRANE RECEPTOR"/>
    <property type="match status" value="1"/>
</dbReference>